<name>A0A5B7HU43_PORTR</name>
<reference evidence="2 3" key="1">
    <citation type="submission" date="2019-05" db="EMBL/GenBank/DDBJ databases">
        <title>Another draft genome of Portunus trituberculatus and its Hox gene families provides insights of decapod evolution.</title>
        <authorList>
            <person name="Jeong J.-H."/>
            <person name="Song I."/>
            <person name="Kim S."/>
            <person name="Choi T."/>
            <person name="Kim D."/>
            <person name="Ryu S."/>
            <person name="Kim W."/>
        </authorList>
    </citation>
    <scope>NUCLEOTIDE SEQUENCE [LARGE SCALE GENOMIC DNA]</scope>
    <source>
        <tissue evidence="2">Muscle</tissue>
    </source>
</reference>
<organism evidence="2 3">
    <name type="scientific">Portunus trituberculatus</name>
    <name type="common">Swimming crab</name>
    <name type="synonym">Neptunus trituberculatus</name>
    <dbReference type="NCBI Taxonomy" id="210409"/>
    <lineage>
        <taxon>Eukaryota</taxon>
        <taxon>Metazoa</taxon>
        <taxon>Ecdysozoa</taxon>
        <taxon>Arthropoda</taxon>
        <taxon>Crustacea</taxon>
        <taxon>Multicrustacea</taxon>
        <taxon>Malacostraca</taxon>
        <taxon>Eumalacostraca</taxon>
        <taxon>Eucarida</taxon>
        <taxon>Decapoda</taxon>
        <taxon>Pleocyemata</taxon>
        <taxon>Brachyura</taxon>
        <taxon>Eubrachyura</taxon>
        <taxon>Portunoidea</taxon>
        <taxon>Portunidae</taxon>
        <taxon>Portuninae</taxon>
        <taxon>Portunus</taxon>
    </lineage>
</organism>
<sequence>MNRETQRGAIKAEHHKFNIIPTLGKKDNKYPKNPTLTRKNEERRKKRQQTGYGHHQQLNNLMKAAQADRSRSTATLPCPALPNSTHQPAH</sequence>
<protein>
    <submittedName>
        <fullName evidence="2">Uncharacterized protein</fullName>
    </submittedName>
</protein>
<dbReference type="EMBL" id="VSRR010034401">
    <property type="protein sequence ID" value="MPC72248.1"/>
    <property type="molecule type" value="Genomic_DNA"/>
</dbReference>
<evidence type="ECO:0000313" key="2">
    <source>
        <dbReference type="EMBL" id="MPC72248.1"/>
    </source>
</evidence>
<gene>
    <name evidence="2" type="ORF">E2C01_066546</name>
</gene>
<dbReference type="Proteomes" id="UP000324222">
    <property type="component" value="Unassembled WGS sequence"/>
</dbReference>
<proteinExistence type="predicted"/>
<feature type="region of interest" description="Disordered" evidence="1">
    <location>
        <begin position="1"/>
        <end position="90"/>
    </location>
</feature>
<evidence type="ECO:0000313" key="3">
    <source>
        <dbReference type="Proteomes" id="UP000324222"/>
    </source>
</evidence>
<dbReference type="AlphaFoldDB" id="A0A5B7HU43"/>
<evidence type="ECO:0000256" key="1">
    <source>
        <dbReference type="SAM" id="MobiDB-lite"/>
    </source>
</evidence>
<keyword evidence="3" id="KW-1185">Reference proteome</keyword>
<feature type="compositionally biased region" description="Basic and acidic residues" evidence="1">
    <location>
        <begin position="1"/>
        <end position="16"/>
    </location>
</feature>
<comment type="caution">
    <text evidence="2">The sequence shown here is derived from an EMBL/GenBank/DDBJ whole genome shotgun (WGS) entry which is preliminary data.</text>
</comment>
<accession>A0A5B7HU43</accession>